<evidence type="ECO:0000259" key="18">
    <source>
        <dbReference type="Pfam" id="PF00485"/>
    </source>
</evidence>
<evidence type="ECO:0000256" key="14">
    <source>
        <dbReference type="ARBA" id="ARBA00047436"/>
    </source>
</evidence>
<evidence type="ECO:0000256" key="17">
    <source>
        <dbReference type="RuleBase" id="RU003825"/>
    </source>
</evidence>
<evidence type="ECO:0000256" key="12">
    <source>
        <dbReference type="ARBA" id="ARBA00030641"/>
    </source>
</evidence>
<dbReference type="UniPathway" id="UPA00579">
    <property type="reaction ID" value="UER00640"/>
</dbReference>
<sequence>MHNIVIGIAGGTASGKTTIAQAIEKAFCKEDVLIIRQDNYYTSQDHLTPEERKLVDFDHPNAFDFDLLYEHIEKLRNGYLIEQPIYDFTTHTRSAKTVVVAPARVIVLEGILVFEDSRLVSLMDVRVFVDTEADLRFIRRLLRDTAERGRTIEQSIAQYLRTARPGHERFVEPAKKKADIIIPYKDHNTVAIEMLIDKIRYIISQNK</sequence>
<comment type="subcellular location">
    <subcellularLocation>
        <location evidence="1 16 17">Cytoplasm</location>
    </subcellularLocation>
</comment>
<dbReference type="InterPro" id="IPR006083">
    <property type="entry name" value="PRK/URK"/>
</dbReference>
<comment type="pathway">
    <text evidence="3 16 17">Pyrimidine metabolism; CTP biosynthesis via salvage pathway; CTP from cytidine: step 1/3.</text>
</comment>
<dbReference type="AlphaFoldDB" id="A0A1I1DGC5"/>
<dbReference type="CDD" id="cd02023">
    <property type="entry name" value="UMPK"/>
    <property type="match status" value="1"/>
</dbReference>
<dbReference type="EC" id="2.7.1.48" evidence="5 16"/>
<dbReference type="UniPathway" id="UPA00574">
    <property type="reaction ID" value="UER00637"/>
</dbReference>
<evidence type="ECO:0000256" key="3">
    <source>
        <dbReference type="ARBA" id="ARBA00004784"/>
    </source>
</evidence>
<evidence type="ECO:0000256" key="8">
    <source>
        <dbReference type="ARBA" id="ARBA00022679"/>
    </source>
</evidence>
<evidence type="ECO:0000256" key="11">
    <source>
        <dbReference type="ARBA" id="ARBA00022840"/>
    </source>
</evidence>
<dbReference type="Proteomes" id="UP000240042">
    <property type="component" value="Unassembled WGS sequence"/>
</dbReference>
<evidence type="ECO:0000256" key="13">
    <source>
        <dbReference type="ARBA" id="ARBA00031452"/>
    </source>
</evidence>
<comment type="catalytic activity">
    <reaction evidence="14 17">
        <text>cytidine + ATP = CMP + ADP + H(+)</text>
        <dbReference type="Rhea" id="RHEA:24674"/>
        <dbReference type="ChEBI" id="CHEBI:15378"/>
        <dbReference type="ChEBI" id="CHEBI:17562"/>
        <dbReference type="ChEBI" id="CHEBI:30616"/>
        <dbReference type="ChEBI" id="CHEBI:60377"/>
        <dbReference type="ChEBI" id="CHEBI:456216"/>
        <dbReference type="EC" id="2.7.1.48"/>
    </reaction>
</comment>
<dbReference type="InterPro" id="IPR026008">
    <property type="entry name" value="Uridine_kinase"/>
</dbReference>
<feature type="binding site" evidence="16">
    <location>
        <begin position="10"/>
        <end position="17"/>
    </location>
    <ligand>
        <name>ATP</name>
        <dbReference type="ChEBI" id="CHEBI:30616"/>
    </ligand>
</feature>
<keyword evidence="7 16" id="KW-0963">Cytoplasm</keyword>
<dbReference type="NCBIfam" id="NF004018">
    <property type="entry name" value="PRK05480.1"/>
    <property type="match status" value="1"/>
</dbReference>
<keyword evidence="9 16" id="KW-0547">Nucleotide-binding</keyword>
<evidence type="ECO:0000256" key="4">
    <source>
        <dbReference type="ARBA" id="ARBA00005408"/>
    </source>
</evidence>
<comment type="similarity">
    <text evidence="4 16 17">Belongs to the uridine kinase family.</text>
</comment>
<keyword evidence="10 16" id="KW-0418">Kinase</keyword>
<dbReference type="GO" id="GO:0005737">
    <property type="term" value="C:cytoplasm"/>
    <property type="evidence" value="ECO:0007669"/>
    <property type="project" value="UniProtKB-SubCell"/>
</dbReference>
<evidence type="ECO:0000256" key="5">
    <source>
        <dbReference type="ARBA" id="ARBA00012137"/>
    </source>
</evidence>
<evidence type="ECO:0000256" key="2">
    <source>
        <dbReference type="ARBA" id="ARBA00004690"/>
    </source>
</evidence>
<organism evidence="19 20">
    <name type="scientific">Brevinema andersonii</name>
    <dbReference type="NCBI Taxonomy" id="34097"/>
    <lineage>
        <taxon>Bacteria</taxon>
        <taxon>Pseudomonadati</taxon>
        <taxon>Spirochaetota</taxon>
        <taxon>Spirochaetia</taxon>
        <taxon>Brevinematales</taxon>
        <taxon>Brevinemataceae</taxon>
        <taxon>Brevinema</taxon>
    </lineage>
</organism>
<dbReference type="RefSeq" id="WP_200778559.1">
    <property type="nucleotide sequence ID" value="NZ_FOKY01000002.1"/>
</dbReference>
<dbReference type="GO" id="GO:0004849">
    <property type="term" value="F:uridine kinase activity"/>
    <property type="evidence" value="ECO:0007669"/>
    <property type="project" value="UniProtKB-UniRule"/>
</dbReference>
<evidence type="ECO:0000256" key="10">
    <source>
        <dbReference type="ARBA" id="ARBA00022777"/>
    </source>
</evidence>
<dbReference type="GO" id="GO:0005524">
    <property type="term" value="F:ATP binding"/>
    <property type="evidence" value="ECO:0007669"/>
    <property type="project" value="UniProtKB-UniRule"/>
</dbReference>
<proteinExistence type="inferred from homology"/>
<evidence type="ECO:0000256" key="9">
    <source>
        <dbReference type="ARBA" id="ARBA00022741"/>
    </source>
</evidence>
<evidence type="ECO:0000313" key="19">
    <source>
        <dbReference type="EMBL" id="SFB74039.1"/>
    </source>
</evidence>
<dbReference type="Pfam" id="PF00485">
    <property type="entry name" value="PRK"/>
    <property type="match status" value="1"/>
</dbReference>
<evidence type="ECO:0000313" key="20">
    <source>
        <dbReference type="Proteomes" id="UP000240042"/>
    </source>
</evidence>
<dbReference type="PRINTS" id="PR00988">
    <property type="entry name" value="URIDINKINASE"/>
</dbReference>
<keyword evidence="20" id="KW-1185">Reference proteome</keyword>
<evidence type="ECO:0000256" key="7">
    <source>
        <dbReference type="ARBA" id="ARBA00022490"/>
    </source>
</evidence>
<keyword evidence="11 16" id="KW-0067">ATP-binding</keyword>
<dbReference type="SUPFAM" id="SSF52540">
    <property type="entry name" value="P-loop containing nucleoside triphosphate hydrolases"/>
    <property type="match status" value="1"/>
</dbReference>
<evidence type="ECO:0000256" key="6">
    <source>
        <dbReference type="ARBA" id="ARBA00021478"/>
    </source>
</evidence>
<accession>A0A1I1DGC5</accession>
<keyword evidence="8 16" id="KW-0808">Transferase</keyword>
<dbReference type="GO" id="GO:0044206">
    <property type="term" value="P:UMP salvage"/>
    <property type="evidence" value="ECO:0007669"/>
    <property type="project" value="UniProtKB-UniRule"/>
</dbReference>
<dbReference type="STRING" id="34097.SAMN02745150_00515"/>
<protein>
    <recommendedName>
        <fullName evidence="6 16">Uridine kinase</fullName>
        <ecNumber evidence="5 16">2.7.1.48</ecNumber>
    </recommendedName>
    <alternativeName>
        <fullName evidence="12 16">Cytidine monophosphokinase</fullName>
    </alternativeName>
    <alternativeName>
        <fullName evidence="13 16">Uridine monophosphokinase</fullName>
    </alternativeName>
</protein>
<dbReference type="EMBL" id="FOKY01000002">
    <property type="protein sequence ID" value="SFB74039.1"/>
    <property type="molecule type" value="Genomic_DNA"/>
</dbReference>
<dbReference type="InterPro" id="IPR027417">
    <property type="entry name" value="P-loop_NTPase"/>
</dbReference>
<evidence type="ECO:0000256" key="16">
    <source>
        <dbReference type="HAMAP-Rule" id="MF_00551"/>
    </source>
</evidence>
<dbReference type="NCBIfam" id="TIGR00235">
    <property type="entry name" value="udk"/>
    <property type="match status" value="1"/>
</dbReference>
<reference evidence="20" key="1">
    <citation type="submission" date="2016-10" db="EMBL/GenBank/DDBJ databases">
        <authorList>
            <person name="Varghese N."/>
            <person name="Submissions S."/>
        </authorList>
    </citation>
    <scope>NUCLEOTIDE SEQUENCE [LARGE SCALE GENOMIC DNA]</scope>
    <source>
        <strain evidence="20">ATCC 43811</strain>
    </source>
</reference>
<dbReference type="GO" id="GO:0044211">
    <property type="term" value="P:CTP salvage"/>
    <property type="evidence" value="ECO:0007669"/>
    <property type="project" value="UniProtKB-UniRule"/>
</dbReference>
<dbReference type="PANTHER" id="PTHR10285">
    <property type="entry name" value="URIDINE KINASE"/>
    <property type="match status" value="1"/>
</dbReference>
<feature type="domain" description="Phosphoribulokinase/uridine kinase" evidence="18">
    <location>
        <begin position="5"/>
        <end position="190"/>
    </location>
</feature>
<comment type="pathway">
    <text evidence="2 16 17">Pyrimidine metabolism; UMP biosynthesis via salvage pathway; UMP from uridine: step 1/1.</text>
</comment>
<dbReference type="GO" id="GO:0043771">
    <property type="term" value="F:cytidine kinase activity"/>
    <property type="evidence" value="ECO:0007669"/>
    <property type="project" value="RHEA"/>
</dbReference>
<name>A0A1I1DGC5_BREAD</name>
<dbReference type="Gene3D" id="3.40.50.300">
    <property type="entry name" value="P-loop containing nucleotide triphosphate hydrolases"/>
    <property type="match status" value="1"/>
</dbReference>
<dbReference type="HAMAP" id="MF_00551">
    <property type="entry name" value="Uridine_kinase"/>
    <property type="match status" value="1"/>
</dbReference>
<evidence type="ECO:0000256" key="1">
    <source>
        <dbReference type="ARBA" id="ARBA00004496"/>
    </source>
</evidence>
<dbReference type="InterPro" id="IPR000764">
    <property type="entry name" value="Uridine_kinase-like"/>
</dbReference>
<evidence type="ECO:0000256" key="15">
    <source>
        <dbReference type="ARBA" id="ARBA00048909"/>
    </source>
</evidence>
<gene>
    <name evidence="16" type="primary">udk</name>
    <name evidence="19" type="ORF">SAMN02745150_00515</name>
</gene>
<comment type="catalytic activity">
    <reaction evidence="15 16 17">
        <text>uridine + ATP = UMP + ADP + H(+)</text>
        <dbReference type="Rhea" id="RHEA:16825"/>
        <dbReference type="ChEBI" id="CHEBI:15378"/>
        <dbReference type="ChEBI" id="CHEBI:16704"/>
        <dbReference type="ChEBI" id="CHEBI:30616"/>
        <dbReference type="ChEBI" id="CHEBI:57865"/>
        <dbReference type="ChEBI" id="CHEBI:456216"/>
        <dbReference type="EC" id="2.7.1.48"/>
    </reaction>
</comment>